<protein>
    <submittedName>
        <fullName evidence="1">Uncharacterized protein</fullName>
    </submittedName>
</protein>
<evidence type="ECO:0000313" key="1">
    <source>
        <dbReference type="EMBL" id="KAF2651864.1"/>
    </source>
</evidence>
<gene>
    <name evidence="1" type="ORF">K491DRAFT_75711</name>
</gene>
<evidence type="ECO:0000313" key="2">
    <source>
        <dbReference type="Proteomes" id="UP000799324"/>
    </source>
</evidence>
<dbReference type="Proteomes" id="UP000799324">
    <property type="component" value="Unassembled WGS sequence"/>
</dbReference>
<reference evidence="1" key="1">
    <citation type="journal article" date="2020" name="Stud. Mycol.">
        <title>101 Dothideomycetes genomes: a test case for predicting lifestyles and emergence of pathogens.</title>
        <authorList>
            <person name="Haridas S."/>
            <person name="Albert R."/>
            <person name="Binder M."/>
            <person name="Bloem J."/>
            <person name="Labutti K."/>
            <person name="Salamov A."/>
            <person name="Andreopoulos B."/>
            <person name="Baker S."/>
            <person name="Barry K."/>
            <person name="Bills G."/>
            <person name="Bluhm B."/>
            <person name="Cannon C."/>
            <person name="Castanera R."/>
            <person name="Culley D."/>
            <person name="Daum C."/>
            <person name="Ezra D."/>
            <person name="Gonzalez J."/>
            <person name="Henrissat B."/>
            <person name="Kuo A."/>
            <person name="Liang C."/>
            <person name="Lipzen A."/>
            <person name="Lutzoni F."/>
            <person name="Magnuson J."/>
            <person name="Mondo S."/>
            <person name="Nolan M."/>
            <person name="Ohm R."/>
            <person name="Pangilinan J."/>
            <person name="Park H.-J."/>
            <person name="Ramirez L."/>
            <person name="Alfaro M."/>
            <person name="Sun H."/>
            <person name="Tritt A."/>
            <person name="Yoshinaga Y."/>
            <person name="Zwiers L.-H."/>
            <person name="Turgeon B."/>
            <person name="Goodwin S."/>
            <person name="Spatafora J."/>
            <person name="Crous P."/>
            <person name="Grigoriev I."/>
        </authorList>
    </citation>
    <scope>NUCLEOTIDE SEQUENCE</scope>
    <source>
        <strain evidence="1">CBS 122681</strain>
    </source>
</reference>
<proteinExistence type="predicted"/>
<keyword evidence="2" id="KW-1185">Reference proteome</keyword>
<organism evidence="1 2">
    <name type="scientific">Lophiostoma macrostomum CBS 122681</name>
    <dbReference type="NCBI Taxonomy" id="1314788"/>
    <lineage>
        <taxon>Eukaryota</taxon>
        <taxon>Fungi</taxon>
        <taxon>Dikarya</taxon>
        <taxon>Ascomycota</taxon>
        <taxon>Pezizomycotina</taxon>
        <taxon>Dothideomycetes</taxon>
        <taxon>Pleosporomycetidae</taxon>
        <taxon>Pleosporales</taxon>
        <taxon>Lophiostomataceae</taxon>
        <taxon>Lophiostoma</taxon>
    </lineage>
</organism>
<dbReference type="AlphaFoldDB" id="A0A6A6T006"/>
<accession>A0A6A6T006</accession>
<dbReference type="EMBL" id="MU004415">
    <property type="protein sequence ID" value="KAF2651864.1"/>
    <property type="molecule type" value="Genomic_DNA"/>
</dbReference>
<name>A0A6A6T006_9PLEO</name>
<sequence length="159" mass="17586">MSDKPKIPCTWNTAAFGPSPAHRAHHVKAWSCVKKKRSPTSTTTGLYTSATVISKSISKALQSSTGAQHPAVLTTTTSHKTIPSFKEAKSCSDMFKFPYLPSIQPRNLQNLPSLYPRCRCHPYPKPGRFDQEDSLLVIPHHSFHFPPGTHIHTSSPLTL</sequence>